<dbReference type="AlphaFoldDB" id="A0A8H6W470"/>
<comment type="caution">
    <text evidence="1">The sequence shown here is derived from an EMBL/GenBank/DDBJ whole genome shotgun (WGS) entry which is preliminary data.</text>
</comment>
<gene>
    <name evidence="1" type="ORF">MIND_00675300</name>
</gene>
<dbReference type="OrthoDB" id="3071602at2759"/>
<dbReference type="SUPFAM" id="SSF52047">
    <property type="entry name" value="RNI-like"/>
    <property type="match status" value="1"/>
</dbReference>
<sequence length="386" mass="43793">MTTPNPLDIPELLDRVLWNLHHSTKDLSSCALVARVWVYPAQVYLFRTLRFYQGISAKTLIITLLAPRNAHLLPHIQHLLIDYHRDDTAGNDALQNMLPLLGRAVQPCPNLTRLTFQYSGDRLARVAITGLRDLLFVKSLQTVTIHCRAFSSEEDFWKVWGNCSPNIRHLNLMCAWYERPGTRPNDQKQPKTIPLASFCLPRTAQTHLAKAMLEALPFALNNLTTLSVSSANHSAVLWEALRPRNNIQRLHFRVEPYIASHATPFELSAFPKLIFVDFAFPLHQTHINILANLVATIPPTNQLQTMQLEQYSTPEDRYNGRINPSTLDSTIAAIPGAFEVWLKMTPGMATIWRHGFSHTSKSKLVRNAAIECECYGCRPLTTLLYN</sequence>
<dbReference type="Proteomes" id="UP000636479">
    <property type="component" value="Unassembled WGS sequence"/>
</dbReference>
<keyword evidence="2" id="KW-1185">Reference proteome</keyword>
<reference evidence="1" key="1">
    <citation type="submission" date="2020-05" db="EMBL/GenBank/DDBJ databases">
        <title>Mycena genomes resolve the evolution of fungal bioluminescence.</title>
        <authorList>
            <person name="Tsai I.J."/>
        </authorList>
    </citation>
    <scope>NUCLEOTIDE SEQUENCE</scope>
    <source>
        <strain evidence="1">171206Taipei</strain>
    </source>
</reference>
<evidence type="ECO:0000313" key="2">
    <source>
        <dbReference type="Proteomes" id="UP000636479"/>
    </source>
</evidence>
<name>A0A8H6W470_9AGAR</name>
<dbReference type="EMBL" id="JACAZF010000006">
    <property type="protein sequence ID" value="KAF7301113.1"/>
    <property type="molecule type" value="Genomic_DNA"/>
</dbReference>
<accession>A0A8H6W470</accession>
<proteinExistence type="predicted"/>
<dbReference type="RefSeq" id="XP_037219113.1">
    <property type="nucleotide sequence ID" value="XM_037363469.1"/>
</dbReference>
<dbReference type="GeneID" id="59345985"/>
<protein>
    <submittedName>
        <fullName evidence="1">Uncharacterized protein</fullName>
    </submittedName>
</protein>
<evidence type="ECO:0000313" key="1">
    <source>
        <dbReference type="EMBL" id="KAF7301113.1"/>
    </source>
</evidence>
<organism evidence="1 2">
    <name type="scientific">Mycena indigotica</name>
    <dbReference type="NCBI Taxonomy" id="2126181"/>
    <lineage>
        <taxon>Eukaryota</taxon>
        <taxon>Fungi</taxon>
        <taxon>Dikarya</taxon>
        <taxon>Basidiomycota</taxon>
        <taxon>Agaricomycotina</taxon>
        <taxon>Agaricomycetes</taxon>
        <taxon>Agaricomycetidae</taxon>
        <taxon>Agaricales</taxon>
        <taxon>Marasmiineae</taxon>
        <taxon>Mycenaceae</taxon>
        <taxon>Mycena</taxon>
    </lineage>
</organism>